<dbReference type="EMBL" id="CP069026">
    <property type="protein sequence ID" value="QRC94251.1"/>
    <property type="molecule type" value="Genomic_DNA"/>
</dbReference>
<sequence>MLVPTRRAALTPIVHHAVILTTVTSLNSRCLHDRLHPSHIINKDFTTPLAQRATHLSSARSHATSSIMGKKKANGEYNDFVDGEKLRDNTEIRTSLQGTSTTNASPSPIAIGHDQKGSKKLGNSKGASKRPRLTHFLCLPLVTDANRHQLQSGLQTLKGDLERDPLVPAKAVRPPGTLHLTLGVMSFDNAQLEEAKQFLQELHLHRILRDLTQRKVAEQAAEDGAISENLNAAAMPDTDSLTINLEALTPMQSPQNTSILYATPTDSHQRLVPFAKLLRKEFINNGFMIEDSRPLKLHATIINTIYAKSSARRGRKSHVKETLKHIEHKISPHHHDGSAADSGEDDPSRSEGHGPDAKSWMRFDARDLIDKYKDFTWAEEVRIDRVQICKMGAKKIWSGGNEGEGEVVDEQYEVVFEKGIFE</sequence>
<feature type="domain" description="A-kinase anchor protein 7-like phosphoesterase" evidence="2">
    <location>
        <begin position="134"/>
        <end position="395"/>
    </location>
</feature>
<dbReference type="Proteomes" id="UP000663193">
    <property type="component" value="Chromosome 4"/>
</dbReference>
<feature type="compositionally biased region" description="Basic and acidic residues" evidence="1">
    <location>
        <begin position="327"/>
        <end position="338"/>
    </location>
</feature>
<dbReference type="Gene3D" id="3.90.1140.10">
    <property type="entry name" value="Cyclic phosphodiesterase"/>
    <property type="match status" value="1"/>
</dbReference>
<evidence type="ECO:0000313" key="3">
    <source>
        <dbReference type="EMBL" id="QRC94251.1"/>
    </source>
</evidence>
<dbReference type="PANTHER" id="PTHR13360:SF1">
    <property type="entry name" value="ACTIVATING SIGNAL COINTEGRATOR 1 COMPLEX SUBUNIT 1"/>
    <property type="match status" value="1"/>
</dbReference>
<reference evidence="4" key="1">
    <citation type="journal article" date="2021" name="BMC Genomics">
        <title>Chromosome-level genome assembly and manually-curated proteome of model necrotroph Parastagonospora nodorum Sn15 reveals a genome-wide trove of candidate effector homologs, and redundancy of virulence-related functions within an accessory chromosome.</title>
        <authorList>
            <person name="Bertazzoni S."/>
            <person name="Jones D.A.B."/>
            <person name="Phan H.T."/>
            <person name="Tan K.-C."/>
            <person name="Hane J.K."/>
        </authorList>
    </citation>
    <scope>NUCLEOTIDE SEQUENCE [LARGE SCALE GENOMIC DNA]</scope>
    <source>
        <strain evidence="4">SN15 / ATCC MYA-4574 / FGSC 10173)</strain>
    </source>
</reference>
<dbReference type="GO" id="GO:0006307">
    <property type="term" value="P:DNA alkylation repair"/>
    <property type="evidence" value="ECO:0007669"/>
    <property type="project" value="InterPro"/>
</dbReference>
<protein>
    <recommendedName>
        <fullName evidence="2">A-kinase anchor protein 7-like phosphoesterase domain-containing protein</fullName>
    </recommendedName>
</protein>
<feature type="region of interest" description="Disordered" evidence="1">
    <location>
        <begin position="327"/>
        <end position="358"/>
    </location>
</feature>
<dbReference type="AlphaFoldDB" id="A0A7U2EWR4"/>
<feature type="region of interest" description="Disordered" evidence="1">
    <location>
        <begin position="95"/>
        <end position="128"/>
    </location>
</feature>
<name>A0A7U2EWR4_PHANO</name>
<feature type="compositionally biased region" description="Basic and acidic residues" evidence="1">
    <location>
        <begin position="346"/>
        <end position="358"/>
    </location>
</feature>
<evidence type="ECO:0000256" key="1">
    <source>
        <dbReference type="SAM" id="MobiDB-lite"/>
    </source>
</evidence>
<evidence type="ECO:0000313" key="4">
    <source>
        <dbReference type="Proteomes" id="UP000663193"/>
    </source>
</evidence>
<evidence type="ECO:0000259" key="2">
    <source>
        <dbReference type="Pfam" id="PF10469"/>
    </source>
</evidence>
<proteinExistence type="predicted"/>
<feature type="compositionally biased region" description="Polar residues" evidence="1">
    <location>
        <begin position="95"/>
        <end position="106"/>
    </location>
</feature>
<dbReference type="VEuPathDB" id="FungiDB:JI435_075120"/>
<dbReference type="InterPro" id="IPR019510">
    <property type="entry name" value="AKAP7-like_phosphoesterase"/>
</dbReference>
<keyword evidence="4" id="KW-1185">Reference proteome</keyword>
<dbReference type="Pfam" id="PF10469">
    <property type="entry name" value="AKAP7_NLS"/>
    <property type="match status" value="1"/>
</dbReference>
<dbReference type="OrthoDB" id="277832at2759"/>
<dbReference type="PANTHER" id="PTHR13360">
    <property type="entry name" value="ACTIVATING SIGNAL COINTEGRATOR 1 COMPLEX SUBUNIT 1"/>
    <property type="match status" value="1"/>
</dbReference>
<organism evidence="3 4">
    <name type="scientific">Phaeosphaeria nodorum (strain SN15 / ATCC MYA-4574 / FGSC 10173)</name>
    <name type="common">Glume blotch fungus</name>
    <name type="synonym">Parastagonospora nodorum</name>
    <dbReference type="NCBI Taxonomy" id="321614"/>
    <lineage>
        <taxon>Eukaryota</taxon>
        <taxon>Fungi</taxon>
        <taxon>Dikarya</taxon>
        <taxon>Ascomycota</taxon>
        <taxon>Pezizomycotina</taxon>
        <taxon>Dothideomycetes</taxon>
        <taxon>Pleosporomycetidae</taxon>
        <taxon>Pleosporales</taxon>
        <taxon>Pleosporineae</taxon>
        <taxon>Phaeosphaeriaceae</taxon>
        <taxon>Parastagonospora</taxon>
    </lineage>
</organism>
<dbReference type="InterPro" id="IPR009210">
    <property type="entry name" value="ASCC1"/>
</dbReference>
<gene>
    <name evidence="3" type="ORF">JI435_075120</name>
</gene>
<accession>A0A7U2EWR4</accession>